<dbReference type="Pfam" id="PF09608">
    <property type="entry name" value="Alph_Pro_TM"/>
    <property type="match status" value="1"/>
</dbReference>
<feature type="chain" id="PRO_5047411163" evidence="2">
    <location>
        <begin position="22"/>
        <end position="255"/>
    </location>
</feature>
<reference evidence="3" key="1">
    <citation type="submission" date="2022-07" db="EMBL/GenBank/DDBJ databases">
        <title>Pseudosulfitobacter sp. strain AP-MA-4, whole genome sequence.</title>
        <authorList>
            <person name="Jiang Y."/>
        </authorList>
    </citation>
    <scope>NUCLEOTIDE SEQUENCE</scope>
    <source>
        <strain evidence="3">AP-MA-4</strain>
    </source>
</reference>
<comment type="caution">
    <text evidence="3">The sequence shown here is derived from an EMBL/GenBank/DDBJ whole genome shotgun (WGS) entry which is preliminary data.</text>
</comment>
<protein>
    <submittedName>
        <fullName evidence="3">TIGR02186 family protein</fullName>
    </submittedName>
</protein>
<organism evidence="3 4">
    <name type="scientific">Pseudosulfitobacter koreensis</name>
    <dbReference type="NCBI Taxonomy" id="2968472"/>
    <lineage>
        <taxon>Bacteria</taxon>
        <taxon>Pseudomonadati</taxon>
        <taxon>Pseudomonadota</taxon>
        <taxon>Alphaproteobacteria</taxon>
        <taxon>Rhodobacterales</taxon>
        <taxon>Roseobacteraceae</taxon>
        <taxon>Pseudosulfitobacter</taxon>
    </lineage>
</organism>
<dbReference type="Proteomes" id="UP001165396">
    <property type="component" value="Unassembled WGS sequence"/>
</dbReference>
<gene>
    <name evidence="3" type="ORF">NTA49_12875</name>
</gene>
<dbReference type="RefSeq" id="WP_258295197.1">
    <property type="nucleotide sequence ID" value="NZ_JANKJG010000009.1"/>
</dbReference>
<proteinExistence type="predicted"/>
<evidence type="ECO:0000313" key="3">
    <source>
        <dbReference type="EMBL" id="MCR8827429.1"/>
    </source>
</evidence>
<keyword evidence="4" id="KW-1185">Reference proteome</keyword>
<keyword evidence="2" id="KW-0732">Signal</keyword>
<accession>A0ABT1Z2R6</accession>
<evidence type="ECO:0000256" key="1">
    <source>
        <dbReference type="SAM" id="Phobius"/>
    </source>
</evidence>
<keyword evidence="1" id="KW-1133">Transmembrane helix</keyword>
<dbReference type="EMBL" id="JANKJG010000009">
    <property type="protein sequence ID" value="MCR8827429.1"/>
    <property type="molecule type" value="Genomic_DNA"/>
</dbReference>
<keyword evidence="1" id="KW-0472">Membrane</keyword>
<evidence type="ECO:0000313" key="4">
    <source>
        <dbReference type="Proteomes" id="UP001165396"/>
    </source>
</evidence>
<feature type="transmembrane region" description="Helical" evidence="1">
    <location>
        <begin position="229"/>
        <end position="253"/>
    </location>
</feature>
<keyword evidence="1" id="KW-0812">Transmembrane</keyword>
<sequence length="255" mass="28034">MRARLISLLALCLATAFPVCAEQVILGLSKNEVAITASFDGSEILIFGAVRREEPIPEGPPLEVVITVAGPSLPVTVRRKERRFGIWVNTDAVDVDQAPSYYAVASSGPLGEVLTNIDDLRYSISVPRAIRSVGAPMNIEDSGAFTDALIRIREDVDLYQMLEEKVVVDQQTLFRTSIQLPASLTEGGYVTRIFLTRDGNVISQYQTTIDVRKVGLERWLFMLSRNQPLLYGLMSIFIAVAAGWGASAGFTLLRR</sequence>
<feature type="signal peptide" evidence="2">
    <location>
        <begin position="1"/>
        <end position="21"/>
    </location>
</feature>
<dbReference type="InterPro" id="IPR019088">
    <property type="entry name" value="CHP02186-rel_TM"/>
</dbReference>
<evidence type="ECO:0000256" key="2">
    <source>
        <dbReference type="SAM" id="SignalP"/>
    </source>
</evidence>
<name>A0ABT1Z2R6_9RHOB</name>